<keyword evidence="3" id="KW-0472">Membrane</keyword>
<protein>
    <recommendedName>
        <fullName evidence="4">POTRA domain-containing protein</fullName>
    </recommendedName>
</protein>
<dbReference type="PANTHER" id="PTHR12815:SF47">
    <property type="entry name" value="TRANSLOCATION AND ASSEMBLY MODULE SUBUNIT TAMA"/>
    <property type="match status" value="1"/>
</dbReference>
<name>A0A5C7GKZ9_9FLAO</name>
<gene>
    <name evidence="5" type="ORF">FUA22_02615</name>
</gene>
<keyword evidence="6" id="KW-1185">Reference proteome</keyword>
<reference evidence="5 6" key="1">
    <citation type="submission" date="2019-08" db="EMBL/GenBank/DDBJ databases">
        <title>Seonamhaeicola sediminis sp. nov., isolated from marine sediment.</title>
        <authorList>
            <person name="Cao W.R."/>
        </authorList>
    </citation>
    <scope>NUCLEOTIDE SEQUENCE [LARGE SCALE GENOMIC DNA]</scope>
    <source>
        <strain evidence="5 6">1505</strain>
    </source>
</reference>
<sequence>MKKSFLLLLIIYTLFSSEIFCQNLKLKITGNTPLETQVIDSLNYLKNHNNYASVKNEANSIQQRLFRKGFIENKLLGIKKVKDSLFNANFSLKRKFKTIYIYYDKSLVTNSILNLVTSHVFDDYFELKFTEVENALKTINSKISEEGLPFSKLKLSNIRIIDNTNLLAQLSIDATEEKRIINNIIIKGYENFPKSYLMHYLKIKPKQVFDIDEIKVKTEQLNNLRFASELKSPEVLFSKDSTTLYLYLKKTQSNSFDGFLGFGTNEETNKIEFDGYLNLNLTNNLNFGESFRLLYKSDENDQKTFTTNLSLPYLFKSPIGVDLSLNIFKKDSSFTTVNQSAKIHYQINSRHKIYAGVLYEESNNLLNENSVTQIFDYKKNFLSLAYEFQKPQTNNFLFPTNTYLYLETNFGNRKESNQKERQSFLNVNTFKIFNLNRKNSLFIRANAATINSDTYFENELLRFGGINSIRGFEENSLFATMYGLLNTEYRYQLNNSIYIHSIIDLAYFENDIAKINQKLFGYGFGFGLFTKAGLFKFNYANGKNEGQKFKFSDSKIHLSLTTNF</sequence>
<dbReference type="Pfam" id="PF07244">
    <property type="entry name" value="POTRA"/>
    <property type="match status" value="1"/>
</dbReference>
<evidence type="ECO:0000313" key="5">
    <source>
        <dbReference type="EMBL" id="TXG38797.1"/>
    </source>
</evidence>
<dbReference type="AlphaFoldDB" id="A0A5C7GKZ9"/>
<comment type="caution">
    <text evidence="5">The sequence shown here is derived from an EMBL/GenBank/DDBJ whole genome shotgun (WGS) entry which is preliminary data.</text>
</comment>
<dbReference type="EMBL" id="VRKQ01000008">
    <property type="protein sequence ID" value="TXG38797.1"/>
    <property type="molecule type" value="Genomic_DNA"/>
</dbReference>
<evidence type="ECO:0000313" key="6">
    <source>
        <dbReference type="Proteomes" id="UP000321080"/>
    </source>
</evidence>
<keyword evidence="1" id="KW-0812">Transmembrane</keyword>
<proteinExistence type="predicted"/>
<evidence type="ECO:0000256" key="2">
    <source>
        <dbReference type="ARBA" id="ARBA00022729"/>
    </source>
</evidence>
<feature type="domain" description="POTRA" evidence="4">
    <location>
        <begin position="181"/>
        <end position="242"/>
    </location>
</feature>
<evidence type="ECO:0000256" key="3">
    <source>
        <dbReference type="ARBA" id="ARBA00023237"/>
    </source>
</evidence>
<dbReference type="OrthoDB" id="9811416at2"/>
<dbReference type="PANTHER" id="PTHR12815">
    <property type="entry name" value="SORTING AND ASSEMBLY MACHINERY SAMM50 PROTEIN FAMILY MEMBER"/>
    <property type="match status" value="1"/>
</dbReference>
<keyword evidence="3" id="KW-0998">Cell outer membrane</keyword>
<evidence type="ECO:0000259" key="4">
    <source>
        <dbReference type="Pfam" id="PF07244"/>
    </source>
</evidence>
<dbReference type="Gene3D" id="2.40.160.50">
    <property type="entry name" value="membrane protein fhac: a member of the omp85/tpsb transporter family"/>
    <property type="match status" value="1"/>
</dbReference>
<dbReference type="InterPro" id="IPR010827">
    <property type="entry name" value="BamA/TamA_POTRA"/>
</dbReference>
<accession>A0A5C7GKZ9</accession>
<dbReference type="InterPro" id="IPR039910">
    <property type="entry name" value="D15-like"/>
</dbReference>
<evidence type="ECO:0000256" key="1">
    <source>
        <dbReference type="ARBA" id="ARBA00022692"/>
    </source>
</evidence>
<keyword evidence="2" id="KW-0732">Signal</keyword>
<dbReference type="Proteomes" id="UP000321080">
    <property type="component" value="Unassembled WGS sequence"/>
</dbReference>
<organism evidence="5 6">
    <name type="scientific">Seonamhaeicola maritimus</name>
    <dbReference type="NCBI Taxonomy" id="2591822"/>
    <lineage>
        <taxon>Bacteria</taxon>
        <taxon>Pseudomonadati</taxon>
        <taxon>Bacteroidota</taxon>
        <taxon>Flavobacteriia</taxon>
        <taxon>Flavobacteriales</taxon>
        <taxon>Flavobacteriaceae</taxon>
    </lineage>
</organism>